<feature type="non-terminal residue" evidence="1">
    <location>
        <position position="83"/>
    </location>
</feature>
<organism evidence="1 2">
    <name type="scientific">Spirulina subsalsa FACHB-351</name>
    <dbReference type="NCBI Taxonomy" id="234711"/>
    <lineage>
        <taxon>Bacteria</taxon>
        <taxon>Bacillati</taxon>
        <taxon>Cyanobacteriota</taxon>
        <taxon>Cyanophyceae</taxon>
        <taxon>Spirulinales</taxon>
        <taxon>Spirulinaceae</taxon>
        <taxon>Spirulina</taxon>
    </lineage>
</organism>
<dbReference type="EMBL" id="JAIHOM010000206">
    <property type="protein sequence ID" value="MCW6038911.1"/>
    <property type="molecule type" value="Genomic_DNA"/>
</dbReference>
<evidence type="ECO:0000313" key="2">
    <source>
        <dbReference type="Proteomes" id="UP001526426"/>
    </source>
</evidence>
<name>A0ABT3LBL7_9CYAN</name>
<gene>
    <name evidence="1" type="ORF">K4A83_22020</name>
</gene>
<keyword evidence="2" id="KW-1185">Reference proteome</keyword>
<proteinExistence type="predicted"/>
<evidence type="ECO:0000313" key="1">
    <source>
        <dbReference type="EMBL" id="MCW6038911.1"/>
    </source>
</evidence>
<comment type="caution">
    <text evidence="1">The sequence shown here is derived from an EMBL/GenBank/DDBJ whole genome shotgun (WGS) entry which is preliminary data.</text>
</comment>
<reference evidence="1 2" key="1">
    <citation type="submission" date="2021-08" db="EMBL/GenBank/DDBJ databases">
        <title>Draft genome sequence of Spirulina subsalsa with high tolerance to salinity and hype-accumulation of phycocyanin.</title>
        <authorList>
            <person name="Pei H."/>
            <person name="Jiang L."/>
        </authorList>
    </citation>
    <scope>NUCLEOTIDE SEQUENCE [LARGE SCALE GENOMIC DNA]</scope>
    <source>
        <strain evidence="1 2">FACHB-351</strain>
    </source>
</reference>
<protein>
    <submittedName>
        <fullName evidence="1">Uncharacterized protein</fullName>
    </submittedName>
</protein>
<sequence length="83" mass="9070">MERSVTQHLRGCVGLRALLHPTYGITRSPPIQKPGFSTVGVYRINPPTFNPPPTYAKGVGLRFASPNLRDNAIASYSETGFLL</sequence>
<dbReference type="RefSeq" id="WP_265266855.1">
    <property type="nucleotide sequence ID" value="NZ_JAIHOM010000206.1"/>
</dbReference>
<accession>A0ABT3LBL7</accession>
<dbReference type="Proteomes" id="UP001526426">
    <property type="component" value="Unassembled WGS sequence"/>
</dbReference>